<accession>A0A841EEB5</accession>
<feature type="transmembrane region" description="Helical" evidence="10">
    <location>
        <begin position="299"/>
        <end position="317"/>
    </location>
</feature>
<feature type="transmembrane region" description="Helical" evidence="10">
    <location>
        <begin position="250"/>
        <end position="266"/>
    </location>
</feature>
<evidence type="ECO:0000259" key="11">
    <source>
        <dbReference type="Pfam" id="PF02518"/>
    </source>
</evidence>
<dbReference type="GO" id="GO:0046983">
    <property type="term" value="F:protein dimerization activity"/>
    <property type="evidence" value="ECO:0007669"/>
    <property type="project" value="InterPro"/>
</dbReference>
<keyword evidence="8" id="KW-0902">Two-component regulatory system</keyword>
<dbReference type="SUPFAM" id="SSF55874">
    <property type="entry name" value="ATPase domain of HSP90 chaperone/DNA topoisomerase II/histidine kinase"/>
    <property type="match status" value="1"/>
</dbReference>
<sequence>MSVIGARGDRGSGAVRYCGCDGGREMSGEKRSTGGGSRPRRSDTGAAASGPALVGGAVLDALWRTPGSRPGGALRLFHGPRRPTEGRIVAGVCVGLARGSQPMAIALRVVFPLILPMGFLVYLLLWMVLPSAADAPDGLDPSADPEDGGPLPPVQPREVTAWFLLLGIGGGVAALVAVQLVQFHHVAVLPSVLLGLVIGLPCALLPSAPLLTWRIVAAGLVAVLVAVAAADSTASAPGGAPGTAPQLWPWPVAALVALPVVLYVVAVTYPGRIALGVGVVTVAADIAAAFPVVGTHPGQAVWISVLAAAVLLFGYNVRSRRAAQRRLAQESALRRRDRARQEVLEERSRIARELHDVVSHHMSMIAVQADAAAYKFPDLDPGPAAAFTTIRDASRDALAEMRRVVGLLREEDEAPEAVPQPGLAQLPELVESAQRAAADVTLEGGAAAAHAAARGLPGTVDLSAYRIAQESLSNARRHAPGAAVTVSLHRTPGMLTVRVANGPPAAGTGPDGPGSPGGVRPEGEPGSGLGAGGHGLVGMRERVAMLGGRLRAAPSAGGGFDVVAELPVDGGGPAAALSSETAQD</sequence>
<reference evidence="14 15" key="1">
    <citation type="submission" date="2020-08" db="EMBL/GenBank/DDBJ databases">
        <title>Sequencing the genomes of 1000 actinobacteria strains.</title>
        <authorList>
            <person name="Klenk H.-P."/>
        </authorList>
    </citation>
    <scope>NUCLEOTIDE SEQUENCE [LARGE SCALE GENOMIC DNA]</scope>
    <source>
        <strain evidence="14 15">DSM 44593</strain>
    </source>
</reference>
<name>A0A841EEB5_9ACTN</name>
<evidence type="ECO:0000256" key="9">
    <source>
        <dbReference type="SAM" id="MobiDB-lite"/>
    </source>
</evidence>
<feature type="region of interest" description="Disordered" evidence="9">
    <location>
        <begin position="499"/>
        <end position="535"/>
    </location>
</feature>
<feature type="transmembrane region" description="Helical" evidence="10">
    <location>
        <begin position="187"/>
        <end position="204"/>
    </location>
</feature>
<dbReference type="InterPro" id="IPR003594">
    <property type="entry name" value="HATPase_dom"/>
</dbReference>
<evidence type="ECO:0000259" key="13">
    <source>
        <dbReference type="Pfam" id="PF07730"/>
    </source>
</evidence>
<keyword evidence="5" id="KW-0547">Nucleotide-binding</keyword>
<feature type="transmembrane region" description="Helical" evidence="10">
    <location>
        <begin position="273"/>
        <end position="293"/>
    </location>
</feature>
<feature type="domain" description="Signal transduction histidine kinase subgroup 3 dimerisation and phosphoacceptor" evidence="13">
    <location>
        <begin position="346"/>
        <end position="412"/>
    </location>
</feature>
<dbReference type="InterPro" id="IPR036890">
    <property type="entry name" value="HATPase_C_sf"/>
</dbReference>
<dbReference type="Pfam" id="PF02518">
    <property type="entry name" value="HATPase_c"/>
    <property type="match status" value="1"/>
</dbReference>
<evidence type="ECO:0000313" key="14">
    <source>
        <dbReference type="EMBL" id="MBB5997771.1"/>
    </source>
</evidence>
<dbReference type="Proteomes" id="UP000578077">
    <property type="component" value="Unassembled WGS sequence"/>
</dbReference>
<dbReference type="EC" id="2.7.13.3" evidence="2"/>
<comment type="catalytic activity">
    <reaction evidence="1">
        <text>ATP + protein L-histidine = ADP + protein N-phospho-L-histidine.</text>
        <dbReference type="EC" id="2.7.13.3"/>
    </reaction>
</comment>
<evidence type="ECO:0000256" key="3">
    <source>
        <dbReference type="ARBA" id="ARBA00022553"/>
    </source>
</evidence>
<evidence type="ECO:0000256" key="2">
    <source>
        <dbReference type="ARBA" id="ARBA00012438"/>
    </source>
</evidence>
<keyword evidence="3" id="KW-0597">Phosphoprotein</keyword>
<dbReference type="Gene3D" id="1.20.5.1930">
    <property type="match status" value="1"/>
</dbReference>
<dbReference type="Pfam" id="PF07730">
    <property type="entry name" value="HisKA_3"/>
    <property type="match status" value="1"/>
</dbReference>
<dbReference type="CDD" id="cd16917">
    <property type="entry name" value="HATPase_UhpB-NarQ-NarX-like"/>
    <property type="match status" value="1"/>
</dbReference>
<feature type="compositionally biased region" description="Gly residues" evidence="9">
    <location>
        <begin position="525"/>
        <end position="535"/>
    </location>
</feature>
<keyword evidence="7" id="KW-0067">ATP-binding</keyword>
<dbReference type="GO" id="GO:0000155">
    <property type="term" value="F:phosphorelay sensor kinase activity"/>
    <property type="evidence" value="ECO:0007669"/>
    <property type="project" value="InterPro"/>
</dbReference>
<protein>
    <recommendedName>
        <fullName evidence="2">histidine kinase</fullName>
        <ecNumber evidence="2">2.7.13.3</ecNumber>
    </recommendedName>
</protein>
<dbReference type="Gene3D" id="3.30.565.10">
    <property type="entry name" value="Histidine kinase-like ATPase, C-terminal domain"/>
    <property type="match status" value="1"/>
</dbReference>
<keyword evidence="4" id="KW-0808">Transferase</keyword>
<comment type="caution">
    <text evidence="14">The sequence shown here is derived from an EMBL/GenBank/DDBJ whole genome shotgun (WGS) entry which is preliminary data.</text>
</comment>
<feature type="domain" description="Histidine kinase/HSP90-like ATPase" evidence="11">
    <location>
        <begin position="463"/>
        <end position="569"/>
    </location>
</feature>
<keyword evidence="6 14" id="KW-0418">Kinase</keyword>
<evidence type="ECO:0000256" key="10">
    <source>
        <dbReference type="SAM" id="Phobius"/>
    </source>
</evidence>
<organism evidence="14 15">
    <name type="scientific">Streptomonospora salina</name>
    <dbReference type="NCBI Taxonomy" id="104205"/>
    <lineage>
        <taxon>Bacteria</taxon>
        <taxon>Bacillati</taxon>
        <taxon>Actinomycetota</taxon>
        <taxon>Actinomycetes</taxon>
        <taxon>Streptosporangiales</taxon>
        <taxon>Nocardiopsidaceae</taxon>
        <taxon>Streptomonospora</taxon>
    </lineage>
</organism>
<feature type="transmembrane region" description="Helical" evidence="10">
    <location>
        <begin position="161"/>
        <end position="181"/>
    </location>
</feature>
<proteinExistence type="predicted"/>
<keyword evidence="10" id="KW-0812">Transmembrane</keyword>
<keyword evidence="10" id="KW-1133">Transmembrane helix</keyword>
<dbReference type="GO" id="GO:0005524">
    <property type="term" value="F:ATP binding"/>
    <property type="evidence" value="ECO:0007669"/>
    <property type="project" value="UniProtKB-KW"/>
</dbReference>
<evidence type="ECO:0000313" key="15">
    <source>
        <dbReference type="Proteomes" id="UP000578077"/>
    </source>
</evidence>
<dbReference type="InterPro" id="IPR011712">
    <property type="entry name" value="Sig_transdc_His_kin_sub3_dim/P"/>
</dbReference>
<evidence type="ECO:0000256" key="4">
    <source>
        <dbReference type="ARBA" id="ARBA00022679"/>
    </source>
</evidence>
<gene>
    <name evidence="14" type="ORF">HNR25_001522</name>
</gene>
<evidence type="ECO:0000256" key="1">
    <source>
        <dbReference type="ARBA" id="ARBA00000085"/>
    </source>
</evidence>
<feature type="domain" description="Phage shock protein PspC N-terminal" evidence="12">
    <location>
        <begin position="81"/>
        <end position="131"/>
    </location>
</feature>
<dbReference type="PANTHER" id="PTHR24421">
    <property type="entry name" value="NITRATE/NITRITE SENSOR PROTEIN NARX-RELATED"/>
    <property type="match status" value="1"/>
</dbReference>
<evidence type="ECO:0000256" key="5">
    <source>
        <dbReference type="ARBA" id="ARBA00022741"/>
    </source>
</evidence>
<feature type="transmembrane region" description="Helical" evidence="10">
    <location>
        <begin position="105"/>
        <end position="129"/>
    </location>
</feature>
<evidence type="ECO:0000256" key="8">
    <source>
        <dbReference type="ARBA" id="ARBA00023012"/>
    </source>
</evidence>
<dbReference type="RefSeq" id="WP_184633979.1">
    <property type="nucleotide sequence ID" value="NZ_BAABKT010000005.1"/>
</dbReference>
<dbReference type="PANTHER" id="PTHR24421:SF10">
    <property type="entry name" value="NITRATE_NITRITE SENSOR PROTEIN NARQ"/>
    <property type="match status" value="1"/>
</dbReference>
<dbReference type="InterPro" id="IPR007168">
    <property type="entry name" value="Phageshock_PspC_N"/>
</dbReference>
<keyword evidence="10" id="KW-0472">Membrane</keyword>
<evidence type="ECO:0000256" key="7">
    <source>
        <dbReference type="ARBA" id="ARBA00022840"/>
    </source>
</evidence>
<dbReference type="EMBL" id="JACHLY010000001">
    <property type="protein sequence ID" value="MBB5997771.1"/>
    <property type="molecule type" value="Genomic_DNA"/>
</dbReference>
<feature type="region of interest" description="Disordered" evidence="9">
    <location>
        <begin position="26"/>
        <end position="49"/>
    </location>
</feature>
<dbReference type="InterPro" id="IPR050482">
    <property type="entry name" value="Sensor_HK_TwoCompSys"/>
</dbReference>
<dbReference type="AlphaFoldDB" id="A0A841EEB5"/>
<evidence type="ECO:0000256" key="6">
    <source>
        <dbReference type="ARBA" id="ARBA00022777"/>
    </source>
</evidence>
<dbReference type="GO" id="GO:0016020">
    <property type="term" value="C:membrane"/>
    <property type="evidence" value="ECO:0007669"/>
    <property type="project" value="InterPro"/>
</dbReference>
<dbReference type="Pfam" id="PF04024">
    <property type="entry name" value="PspC"/>
    <property type="match status" value="1"/>
</dbReference>
<evidence type="ECO:0000259" key="12">
    <source>
        <dbReference type="Pfam" id="PF04024"/>
    </source>
</evidence>
<keyword evidence="15" id="KW-1185">Reference proteome</keyword>